<organism evidence="1">
    <name type="scientific">Siphoviridae sp. ctPL34</name>
    <dbReference type="NCBI Taxonomy" id="2826322"/>
    <lineage>
        <taxon>Viruses</taxon>
        <taxon>Duplodnaviria</taxon>
        <taxon>Heunggongvirae</taxon>
        <taxon>Uroviricota</taxon>
        <taxon>Caudoviricetes</taxon>
    </lineage>
</organism>
<proteinExistence type="predicted"/>
<protein>
    <submittedName>
        <fullName evidence="1">Uncharacterized protein</fullName>
    </submittedName>
</protein>
<accession>A0A8S5LXH2</accession>
<dbReference type="EMBL" id="BK014761">
    <property type="protein sequence ID" value="DAD74507.1"/>
    <property type="molecule type" value="Genomic_DNA"/>
</dbReference>
<evidence type="ECO:0000313" key="1">
    <source>
        <dbReference type="EMBL" id="DAD74507.1"/>
    </source>
</evidence>
<reference evidence="1" key="1">
    <citation type="journal article" date="2021" name="Proc. Natl. Acad. Sci. U.S.A.">
        <title>A Catalog of Tens of Thousands of Viruses from Human Metagenomes Reveals Hidden Associations with Chronic Diseases.</title>
        <authorList>
            <person name="Tisza M.J."/>
            <person name="Buck C.B."/>
        </authorList>
    </citation>
    <scope>NUCLEOTIDE SEQUENCE</scope>
    <source>
        <strain evidence="1">CtPL34</strain>
    </source>
</reference>
<sequence length="39" mass="4518">MRSASSRSFCSSLSWNGLSDECLDHYLRHSRWSCLGLLR</sequence>
<name>A0A8S5LXH2_9CAUD</name>